<protein>
    <recommendedName>
        <fullName evidence="7">PDGLE domain-containing protein</fullName>
    </recommendedName>
</protein>
<dbReference type="AlphaFoldDB" id="A0A832T398"/>
<comment type="subcellular location">
    <subcellularLocation>
        <location evidence="1">Cell membrane</location>
    </subcellularLocation>
</comment>
<feature type="transmembrane region" description="Helical" evidence="6">
    <location>
        <begin position="84"/>
        <end position="104"/>
    </location>
</feature>
<evidence type="ECO:0000256" key="3">
    <source>
        <dbReference type="ARBA" id="ARBA00022692"/>
    </source>
</evidence>
<organism evidence="8 9">
    <name type="scientific">Methanocaldococcus jannaschii</name>
    <dbReference type="NCBI Taxonomy" id="2190"/>
    <lineage>
        <taxon>Archaea</taxon>
        <taxon>Methanobacteriati</taxon>
        <taxon>Methanobacteriota</taxon>
        <taxon>Methanomada group</taxon>
        <taxon>Methanococci</taxon>
        <taxon>Methanococcales</taxon>
        <taxon>Methanocaldococcaceae</taxon>
        <taxon>Methanocaldococcus</taxon>
    </lineage>
</organism>
<keyword evidence="2" id="KW-1003">Cell membrane</keyword>
<dbReference type="GO" id="GO:0005886">
    <property type="term" value="C:plasma membrane"/>
    <property type="evidence" value="ECO:0007669"/>
    <property type="project" value="UniProtKB-SubCell"/>
</dbReference>
<dbReference type="OMA" id="HLMTERK"/>
<evidence type="ECO:0000256" key="6">
    <source>
        <dbReference type="SAM" id="Phobius"/>
    </source>
</evidence>
<comment type="caution">
    <text evidence="8">The sequence shown here is derived from an EMBL/GenBank/DDBJ whole genome shotgun (WGS) entry which is preliminary data.</text>
</comment>
<gene>
    <name evidence="8" type="ORF">HA335_01280</name>
</gene>
<dbReference type="InterPro" id="IPR025937">
    <property type="entry name" value="PDGLE_dom"/>
</dbReference>
<evidence type="ECO:0000256" key="1">
    <source>
        <dbReference type="ARBA" id="ARBA00004236"/>
    </source>
</evidence>
<dbReference type="EMBL" id="DUJR01000005">
    <property type="protein sequence ID" value="HII59206.1"/>
    <property type="molecule type" value="Genomic_DNA"/>
</dbReference>
<evidence type="ECO:0000256" key="2">
    <source>
        <dbReference type="ARBA" id="ARBA00022475"/>
    </source>
</evidence>
<keyword evidence="5 6" id="KW-0472">Membrane</keyword>
<dbReference type="RefSeq" id="WP_010871094.1">
    <property type="nucleotide sequence ID" value="NC_000909.1"/>
</dbReference>
<name>A0A832T398_9EURY</name>
<evidence type="ECO:0000256" key="4">
    <source>
        <dbReference type="ARBA" id="ARBA00022989"/>
    </source>
</evidence>
<feature type="domain" description="PDGLE" evidence="7">
    <location>
        <begin position="12"/>
        <end position="108"/>
    </location>
</feature>
<evidence type="ECO:0000256" key="5">
    <source>
        <dbReference type="ARBA" id="ARBA00023136"/>
    </source>
</evidence>
<evidence type="ECO:0000313" key="8">
    <source>
        <dbReference type="EMBL" id="HII59206.1"/>
    </source>
</evidence>
<proteinExistence type="predicted"/>
<sequence length="115" mass="12632">MNWQDPLVKKFLYLIVAMVILCPLGILLVWNYGDAWGEWGPEDVAEKVGEDKVSGLLHLADIWSYAPLPDYDIPGWDDPFHASIGYIISAIVGVILCVGAYYALIKIVNPKAAAG</sequence>
<accession>A0A832T398</accession>
<dbReference type="Pfam" id="PF13190">
    <property type="entry name" value="PDGLE"/>
    <property type="match status" value="1"/>
</dbReference>
<dbReference type="Proteomes" id="UP000645676">
    <property type="component" value="Unassembled WGS sequence"/>
</dbReference>
<keyword evidence="3 6" id="KW-0812">Transmembrane</keyword>
<evidence type="ECO:0000259" key="7">
    <source>
        <dbReference type="Pfam" id="PF13190"/>
    </source>
</evidence>
<feature type="transmembrane region" description="Helical" evidence="6">
    <location>
        <begin position="12"/>
        <end position="33"/>
    </location>
</feature>
<keyword evidence="4 6" id="KW-1133">Transmembrane helix</keyword>
<reference evidence="8" key="1">
    <citation type="journal article" date="2020" name="bioRxiv">
        <title>A rank-normalized archaeal taxonomy based on genome phylogeny resolves widespread incomplete and uneven classifications.</title>
        <authorList>
            <person name="Rinke C."/>
            <person name="Chuvochina M."/>
            <person name="Mussig A.J."/>
            <person name="Chaumeil P.-A."/>
            <person name="Waite D.W."/>
            <person name="Whitman W.B."/>
            <person name="Parks D.H."/>
            <person name="Hugenholtz P."/>
        </authorList>
    </citation>
    <scope>NUCLEOTIDE SEQUENCE</scope>
    <source>
        <strain evidence="8">UBA8849</strain>
    </source>
</reference>
<evidence type="ECO:0000313" key="9">
    <source>
        <dbReference type="Proteomes" id="UP000645676"/>
    </source>
</evidence>